<dbReference type="Pfam" id="PF00593">
    <property type="entry name" value="TonB_dep_Rec_b-barrel"/>
    <property type="match status" value="1"/>
</dbReference>
<dbReference type="EMBL" id="ARYM01000020">
    <property type="protein sequence ID" value="KCZ97417.1"/>
    <property type="molecule type" value="Genomic_DNA"/>
</dbReference>
<dbReference type="Gene3D" id="2.40.170.20">
    <property type="entry name" value="TonB-dependent receptor, beta-barrel domain"/>
    <property type="match status" value="2"/>
</dbReference>
<keyword evidence="6" id="KW-0408">Iron</keyword>
<evidence type="ECO:0000256" key="11">
    <source>
        <dbReference type="PROSITE-ProRule" id="PRU01360"/>
    </source>
</evidence>
<dbReference type="Proteomes" id="UP000027100">
    <property type="component" value="Unassembled WGS sequence"/>
</dbReference>
<evidence type="ECO:0000259" key="15">
    <source>
        <dbReference type="Pfam" id="PF07715"/>
    </source>
</evidence>
<keyword evidence="16" id="KW-0675">Receptor</keyword>
<evidence type="ECO:0000313" key="17">
    <source>
        <dbReference type="Proteomes" id="UP000027100"/>
    </source>
</evidence>
<dbReference type="PATRIC" id="fig|1280954.3.peg.3104"/>
<protein>
    <submittedName>
        <fullName evidence="16">Outer membrane receptor (OMR) family protein</fullName>
    </submittedName>
</protein>
<dbReference type="eggNOG" id="COG1629">
    <property type="taxonomic scope" value="Bacteria"/>
</dbReference>
<name>A0A062VB31_9PROT</name>
<evidence type="ECO:0000313" key="16">
    <source>
        <dbReference type="EMBL" id="KCZ97417.1"/>
    </source>
</evidence>
<dbReference type="GO" id="GO:0006826">
    <property type="term" value="P:iron ion transport"/>
    <property type="evidence" value="ECO:0007669"/>
    <property type="project" value="UniProtKB-KW"/>
</dbReference>
<evidence type="ECO:0000259" key="14">
    <source>
        <dbReference type="Pfam" id="PF00593"/>
    </source>
</evidence>
<dbReference type="GO" id="GO:0009279">
    <property type="term" value="C:cell outer membrane"/>
    <property type="evidence" value="ECO:0007669"/>
    <property type="project" value="UniProtKB-SubCell"/>
</dbReference>
<dbReference type="InterPro" id="IPR012910">
    <property type="entry name" value="Plug_dom"/>
</dbReference>
<dbReference type="InterPro" id="IPR039426">
    <property type="entry name" value="TonB-dep_rcpt-like"/>
</dbReference>
<gene>
    <name evidence="16" type="ORF">HPO_15331</name>
</gene>
<evidence type="ECO:0000256" key="3">
    <source>
        <dbReference type="ARBA" id="ARBA00022452"/>
    </source>
</evidence>
<evidence type="ECO:0000256" key="2">
    <source>
        <dbReference type="ARBA" id="ARBA00022448"/>
    </source>
</evidence>
<evidence type="ECO:0000256" key="4">
    <source>
        <dbReference type="ARBA" id="ARBA00022496"/>
    </source>
</evidence>
<feature type="chain" id="PRO_5001618825" evidence="13">
    <location>
        <begin position="36"/>
        <end position="864"/>
    </location>
</feature>
<organism evidence="16 17">
    <name type="scientific">Hyphomonas polymorpha PS728</name>
    <dbReference type="NCBI Taxonomy" id="1280954"/>
    <lineage>
        <taxon>Bacteria</taxon>
        <taxon>Pseudomonadati</taxon>
        <taxon>Pseudomonadota</taxon>
        <taxon>Alphaproteobacteria</taxon>
        <taxon>Hyphomonadales</taxon>
        <taxon>Hyphomonadaceae</taxon>
        <taxon>Hyphomonas</taxon>
    </lineage>
</organism>
<evidence type="ECO:0000256" key="10">
    <source>
        <dbReference type="ARBA" id="ARBA00023237"/>
    </source>
</evidence>
<keyword evidence="7" id="KW-0406">Ion transport</keyword>
<keyword evidence="8 12" id="KW-0798">TonB box</keyword>
<keyword evidence="17" id="KW-1185">Reference proteome</keyword>
<dbReference type="PROSITE" id="PS52016">
    <property type="entry name" value="TONB_DEPENDENT_REC_3"/>
    <property type="match status" value="1"/>
</dbReference>
<keyword evidence="4" id="KW-0410">Iron transport</keyword>
<evidence type="ECO:0000256" key="13">
    <source>
        <dbReference type="SAM" id="SignalP"/>
    </source>
</evidence>
<dbReference type="RefSeq" id="WP_241767939.1">
    <property type="nucleotide sequence ID" value="NZ_ARYM01000020.1"/>
</dbReference>
<evidence type="ECO:0000256" key="8">
    <source>
        <dbReference type="ARBA" id="ARBA00023077"/>
    </source>
</evidence>
<dbReference type="InterPro" id="IPR000531">
    <property type="entry name" value="Beta-barrel_TonB"/>
</dbReference>
<dbReference type="Pfam" id="PF07715">
    <property type="entry name" value="Plug"/>
    <property type="match status" value="1"/>
</dbReference>
<comment type="subcellular location">
    <subcellularLocation>
        <location evidence="1 11">Cell outer membrane</location>
        <topology evidence="1 11">Multi-pass membrane protein</topology>
    </subcellularLocation>
</comment>
<keyword evidence="2 11" id="KW-0813">Transport</keyword>
<comment type="similarity">
    <text evidence="11 12">Belongs to the TonB-dependent receptor family.</text>
</comment>
<dbReference type="AlphaFoldDB" id="A0A062VB31"/>
<evidence type="ECO:0000256" key="6">
    <source>
        <dbReference type="ARBA" id="ARBA00023004"/>
    </source>
</evidence>
<dbReference type="STRING" id="1280954.HPO_15331"/>
<evidence type="ECO:0000256" key="12">
    <source>
        <dbReference type="RuleBase" id="RU003357"/>
    </source>
</evidence>
<feature type="domain" description="TonB-dependent receptor-like beta-barrel" evidence="14">
    <location>
        <begin position="294"/>
        <end position="827"/>
    </location>
</feature>
<proteinExistence type="inferred from homology"/>
<keyword evidence="9 11" id="KW-0472">Membrane</keyword>
<evidence type="ECO:0000256" key="1">
    <source>
        <dbReference type="ARBA" id="ARBA00004571"/>
    </source>
</evidence>
<comment type="caution">
    <text evidence="16">The sequence shown here is derived from an EMBL/GenBank/DDBJ whole genome shotgun (WGS) entry which is preliminary data.</text>
</comment>
<keyword evidence="5 11" id="KW-0812">Transmembrane</keyword>
<sequence>MSKSEVTPAGRKALSAVLCLGVGLTALSAAAPALAQEQEAAEETRTMQTVTITATKREQTLQDVPIAVSVVDDTTIERAAIVDLNDLQSIIPSLRVGQLQSSANTNFVIRGFGNGANNAGIEPSVGVFIDGVYRSRSASQISDLPNIERVEVLRGPQSTLFGKNASAGVISVVTKKPQYEFGGVVDGTISNENGYRANGYVTGPLAENLAGAVGVTYNKRDGYVEDIGTGTETNERNRWGIRGDLLFEPDVNTSFRLMADYDQIDELCCAAANVVNGPTGAIVQAIGGQIVPEDPYSYRVAYNLPSTNKVDNGGLSLQADFDFEKVRLTSITAYRMSRLETNQDSDFTGADLLGENSNKTDIDTFTQEFRLTSTDGERLDWMVGGFYFDEKVDIQNALLYGTDYRAYANALAGGLNPNTGVITDILAGLESALGLPVGTTLAQAGQGFRDDAGQDNTAWSLFGTVDYRLTDRLTATIGLNYTEDKKDARNSIQATDVLSSLDFVAIGFAQTMAGFGVNAQNPAQVAAFAQANPAAFAAIQAAVQNPAQNPLLALQPLQFLPPFLGFPNAVEDGRSKDSATTYTLRLAYDVNDNLNTYVSYATGFKATSWNLSRDSRPFASDFIPGSPVTSPPSSPIRDAGLALPNLTTGSRYAGPEDSTVFEVGLKGVYSNVAFNLAYFDQTIEGFQSNVFTGTGFALANAGKQSNKGLEFDVTWNPISNLQLMVAGTLQDPVYDSFPNSASGDLSGEKVYGIPEVATSTAATYFFDVAGWDAYVRGDWQYESAVDHFDSDAEQAAFGEQKKVNTFNASTGFTNESGLGVTLWVRNVFNDEYITTAFPAVAQAGSYMGYPVAPRSYGVTLRKTF</sequence>
<keyword evidence="3 11" id="KW-1134">Transmembrane beta strand</keyword>
<accession>A0A062VB31</accession>
<evidence type="ECO:0000256" key="9">
    <source>
        <dbReference type="ARBA" id="ARBA00023136"/>
    </source>
</evidence>
<feature type="domain" description="TonB-dependent receptor plug" evidence="15">
    <location>
        <begin position="61"/>
        <end position="169"/>
    </location>
</feature>
<feature type="signal peptide" evidence="13">
    <location>
        <begin position="1"/>
        <end position="35"/>
    </location>
</feature>
<dbReference type="eggNOG" id="COG4773">
    <property type="taxonomic scope" value="Bacteria"/>
</dbReference>
<dbReference type="InterPro" id="IPR036942">
    <property type="entry name" value="Beta-barrel_TonB_sf"/>
</dbReference>
<evidence type="ECO:0000256" key="7">
    <source>
        <dbReference type="ARBA" id="ARBA00023065"/>
    </source>
</evidence>
<dbReference type="SUPFAM" id="SSF56935">
    <property type="entry name" value="Porins"/>
    <property type="match status" value="1"/>
</dbReference>
<keyword evidence="10 11" id="KW-0998">Cell outer membrane</keyword>
<keyword evidence="13" id="KW-0732">Signal</keyword>
<evidence type="ECO:0000256" key="5">
    <source>
        <dbReference type="ARBA" id="ARBA00022692"/>
    </source>
</evidence>
<reference evidence="16 17" key="1">
    <citation type="journal article" date="2014" name="Antonie Van Leeuwenhoek">
        <title>Hyphomonas beringensis sp. nov. and Hyphomonas chukchiensis sp. nov., isolated from surface seawater of the Bering Sea and Chukchi Sea.</title>
        <authorList>
            <person name="Li C."/>
            <person name="Lai Q."/>
            <person name="Li G."/>
            <person name="Dong C."/>
            <person name="Wang J."/>
            <person name="Liao Y."/>
            <person name="Shao Z."/>
        </authorList>
    </citation>
    <scope>NUCLEOTIDE SEQUENCE [LARGE SCALE GENOMIC DNA]</scope>
    <source>
        <strain evidence="16 17">PS728</strain>
    </source>
</reference>
<dbReference type="PANTHER" id="PTHR32552:SF81">
    <property type="entry name" value="TONB-DEPENDENT OUTER MEMBRANE RECEPTOR"/>
    <property type="match status" value="1"/>
</dbReference>
<dbReference type="PANTHER" id="PTHR32552">
    <property type="entry name" value="FERRICHROME IRON RECEPTOR-RELATED"/>
    <property type="match status" value="1"/>
</dbReference>